<feature type="transmembrane region" description="Helical" evidence="7">
    <location>
        <begin position="227"/>
        <end position="248"/>
    </location>
</feature>
<keyword evidence="2" id="KW-1003">Cell membrane</keyword>
<dbReference type="InterPro" id="IPR001851">
    <property type="entry name" value="ABC_transp_permease"/>
</dbReference>
<keyword evidence="3 7" id="KW-0812">Transmembrane</keyword>
<accession>A0A1H8IQR3</accession>
<feature type="transmembrane region" description="Helical" evidence="7">
    <location>
        <begin position="79"/>
        <end position="98"/>
    </location>
</feature>
<dbReference type="Pfam" id="PF02653">
    <property type="entry name" value="BPD_transp_2"/>
    <property type="match status" value="1"/>
</dbReference>
<reference evidence="9 11" key="2">
    <citation type="submission" date="2016-10" db="EMBL/GenBank/DDBJ databases">
        <authorList>
            <person name="Varghese N."/>
            <person name="Submissions S."/>
        </authorList>
    </citation>
    <scope>NUCLEOTIDE SEQUENCE [LARGE SCALE GENOMIC DNA]</scope>
    <source>
        <strain evidence="9 11">CGMCC 1.7071</strain>
    </source>
</reference>
<name>A0A1H8IQR3_9HYPH</name>
<evidence type="ECO:0000256" key="1">
    <source>
        <dbReference type="ARBA" id="ARBA00004651"/>
    </source>
</evidence>
<dbReference type="InterPro" id="IPR043428">
    <property type="entry name" value="LivM-like"/>
</dbReference>
<gene>
    <name evidence="8" type="ORF">RTCCBAU85039_1997</name>
    <name evidence="9" type="ORF">SAMN05216228_1006210</name>
</gene>
<evidence type="ECO:0000313" key="11">
    <source>
        <dbReference type="Proteomes" id="UP000198939"/>
    </source>
</evidence>
<dbReference type="GO" id="GO:0015658">
    <property type="term" value="F:branched-chain amino acid transmembrane transporter activity"/>
    <property type="evidence" value="ECO:0007669"/>
    <property type="project" value="InterPro"/>
</dbReference>
<protein>
    <submittedName>
        <fullName evidence="9">Amino acid/amide ABC transporter membrane protein 2, HAAT family</fullName>
    </submittedName>
    <submittedName>
        <fullName evidence="8">Leucine/isoleucine/valine transporter permease subunit</fullName>
    </submittedName>
</protein>
<evidence type="ECO:0000256" key="2">
    <source>
        <dbReference type="ARBA" id="ARBA00022475"/>
    </source>
</evidence>
<feature type="transmembrane region" description="Helical" evidence="7">
    <location>
        <begin position="303"/>
        <end position="323"/>
    </location>
</feature>
<dbReference type="Proteomes" id="UP000198939">
    <property type="component" value="Unassembled WGS sequence"/>
</dbReference>
<evidence type="ECO:0000256" key="3">
    <source>
        <dbReference type="ARBA" id="ARBA00022692"/>
    </source>
</evidence>
<dbReference type="Proteomes" id="UP000183063">
    <property type="component" value="Unassembled WGS sequence"/>
</dbReference>
<feature type="transmembrane region" description="Helical" evidence="7">
    <location>
        <begin position="129"/>
        <end position="146"/>
    </location>
</feature>
<dbReference type="AlphaFoldDB" id="A0A1H8IQR3"/>
<dbReference type="GO" id="GO:0005886">
    <property type="term" value="C:plasma membrane"/>
    <property type="evidence" value="ECO:0007669"/>
    <property type="project" value="UniProtKB-SubCell"/>
</dbReference>
<evidence type="ECO:0000313" key="10">
    <source>
        <dbReference type="Proteomes" id="UP000183063"/>
    </source>
</evidence>
<dbReference type="CDD" id="cd06581">
    <property type="entry name" value="TM_PBP1_LivM_like"/>
    <property type="match status" value="1"/>
</dbReference>
<reference evidence="10" key="3">
    <citation type="submission" date="2016-10" db="EMBL/GenBank/DDBJ databases">
        <authorList>
            <person name="Wibberg D."/>
        </authorList>
    </citation>
    <scope>NUCLEOTIDE SEQUENCE [LARGE SCALE GENOMIC DNA]</scope>
</reference>
<dbReference type="STRING" id="501024.RTCCBAU85039_1997"/>
<proteinExistence type="predicted"/>
<feature type="transmembrane region" description="Helical" evidence="7">
    <location>
        <begin position="180"/>
        <end position="199"/>
    </location>
</feature>
<feature type="transmembrane region" description="Helical" evidence="7">
    <location>
        <begin position="50"/>
        <end position="67"/>
    </location>
</feature>
<dbReference type="EMBL" id="FOCV01000006">
    <property type="protein sequence ID" value="SEN70435.1"/>
    <property type="molecule type" value="Genomic_DNA"/>
</dbReference>
<dbReference type="EMBL" id="FNXB01000008">
    <property type="protein sequence ID" value="SEH72341.1"/>
    <property type="molecule type" value="Genomic_DNA"/>
</dbReference>
<keyword evidence="5 7" id="KW-0472">Membrane</keyword>
<evidence type="ECO:0000256" key="6">
    <source>
        <dbReference type="SAM" id="MobiDB-lite"/>
    </source>
</evidence>
<keyword evidence="11" id="KW-1185">Reference proteome</keyword>
<evidence type="ECO:0000256" key="5">
    <source>
        <dbReference type="ARBA" id="ARBA00023136"/>
    </source>
</evidence>
<feature type="transmembrane region" description="Helical" evidence="7">
    <location>
        <begin position="26"/>
        <end position="44"/>
    </location>
</feature>
<evidence type="ECO:0000313" key="9">
    <source>
        <dbReference type="EMBL" id="SEN70435.1"/>
    </source>
</evidence>
<dbReference type="PANTHER" id="PTHR30482:SF17">
    <property type="entry name" value="ABC TRANSPORTER ATP-BINDING PROTEIN"/>
    <property type="match status" value="1"/>
</dbReference>
<feature type="transmembrane region" description="Helical" evidence="7">
    <location>
        <begin position="268"/>
        <end position="291"/>
    </location>
</feature>
<keyword evidence="4 7" id="KW-1133">Transmembrane helix</keyword>
<dbReference type="PANTHER" id="PTHR30482">
    <property type="entry name" value="HIGH-AFFINITY BRANCHED-CHAIN AMINO ACID TRANSPORT SYSTEM PERMEASE"/>
    <property type="match status" value="1"/>
</dbReference>
<sequence>MAVVMNTEAAVSTSDRPRRSRSLGRDVAGVAAITVVAVIGYLLFPDNLALLTRIVAVALLVLSLDLVTGYCGVATLGHAALFGSGAYAAGILSAHYGINDPLLMTLAGIAGGAVAGLVSGAVILRGHGLPQLVLSIALINLFHEFANKASSWTGGSDGLSGISTDPIFGYFEFDLYGHTAYVFAIVLLLLVFVVLRLLVRSPFGMLCRGIKEDDVRIRAMGASPKAALMRMYVISGAVAGIGGALNAITTQVVGLDSLSFTLSAESLVMLVLGGTGSLFGALSGTVIFMLFEDYVSAANPFHWLTMVGALLIAVVLFAPKGLYGSTAAFLARKREAGQ</sequence>
<comment type="subcellular location">
    <subcellularLocation>
        <location evidence="1">Cell membrane</location>
        <topology evidence="1">Multi-pass membrane protein</topology>
    </subcellularLocation>
</comment>
<evidence type="ECO:0000256" key="7">
    <source>
        <dbReference type="SAM" id="Phobius"/>
    </source>
</evidence>
<evidence type="ECO:0000256" key="4">
    <source>
        <dbReference type="ARBA" id="ARBA00022989"/>
    </source>
</evidence>
<dbReference type="RefSeq" id="WP_072373934.1">
    <property type="nucleotide sequence ID" value="NZ_FNXB01000008.1"/>
</dbReference>
<feature type="transmembrane region" description="Helical" evidence="7">
    <location>
        <begin position="104"/>
        <end position="124"/>
    </location>
</feature>
<evidence type="ECO:0000313" key="8">
    <source>
        <dbReference type="EMBL" id="SEH72341.1"/>
    </source>
</evidence>
<organism evidence="8 10">
    <name type="scientific">Rhizobium tibeticum</name>
    <dbReference type="NCBI Taxonomy" id="501024"/>
    <lineage>
        <taxon>Bacteria</taxon>
        <taxon>Pseudomonadati</taxon>
        <taxon>Pseudomonadota</taxon>
        <taxon>Alphaproteobacteria</taxon>
        <taxon>Hyphomicrobiales</taxon>
        <taxon>Rhizobiaceae</taxon>
        <taxon>Rhizobium/Agrobacterium group</taxon>
        <taxon>Rhizobium</taxon>
    </lineage>
</organism>
<feature type="region of interest" description="Disordered" evidence="6">
    <location>
        <begin position="1"/>
        <end position="21"/>
    </location>
</feature>
<reference evidence="8" key="1">
    <citation type="submission" date="2016-10" db="EMBL/GenBank/DDBJ databases">
        <authorList>
            <person name="de Groot N.N."/>
        </authorList>
    </citation>
    <scope>NUCLEOTIDE SEQUENCE [LARGE SCALE GENOMIC DNA]</scope>
    <source>
        <strain evidence="8">CCBAU85039</strain>
    </source>
</reference>